<protein>
    <submittedName>
        <fullName evidence="1">Uncharacterized protein</fullName>
    </submittedName>
</protein>
<proteinExistence type="predicted"/>
<dbReference type="EMBL" id="JPOS01000033">
    <property type="protein sequence ID" value="KGE87704.1"/>
    <property type="molecule type" value="Genomic_DNA"/>
</dbReference>
<reference evidence="1 2" key="1">
    <citation type="journal article" date="2014" name="Int. J. Syst. Evol. Microbiol.">
        <title>Phaeodactylibacter xiamenensis gen. nov., sp. nov., a member of the family Saprospiraceae isolated from the marine alga Phaeodactylum tricornutum.</title>
        <authorList>
            <person name="Chen Z.Jr."/>
            <person name="Lei X."/>
            <person name="Lai Q."/>
            <person name="Li Y."/>
            <person name="Zhang B."/>
            <person name="Zhang J."/>
            <person name="Zhang H."/>
            <person name="Yang L."/>
            <person name="Zheng W."/>
            <person name="Tian Y."/>
            <person name="Yu Z."/>
            <person name="Xu H.Jr."/>
            <person name="Zheng T."/>
        </authorList>
    </citation>
    <scope>NUCLEOTIDE SEQUENCE [LARGE SCALE GENOMIC DNA]</scope>
    <source>
        <strain evidence="1 2">KD52</strain>
    </source>
</reference>
<accession>A0A098S5U4</accession>
<dbReference type="Proteomes" id="UP000029736">
    <property type="component" value="Unassembled WGS sequence"/>
</dbReference>
<sequence length="93" mass="10655">MLMSTVEMRDKVHQMIDEVDNTLLEAIHAMLETYQKRQEDDSVASYDVVTGTPRSASELTAILEEEVAAVLRGEFATFEDFQKESAQWNQRTK</sequence>
<evidence type="ECO:0000313" key="1">
    <source>
        <dbReference type="EMBL" id="KGE87704.1"/>
    </source>
</evidence>
<gene>
    <name evidence="1" type="ORF">IX84_13025</name>
</gene>
<dbReference type="STRING" id="1524460.IX84_13025"/>
<comment type="caution">
    <text evidence="1">The sequence shown here is derived from an EMBL/GenBank/DDBJ whole genome shotgun (WGS) entry which is preliminary data.</text>
</comment>
<keyword evidence="2" id="KW-1185">Reference proteome</keyword>
<organism evidence="1 2">
    <name type="scientific">Phaeodactylibacter xiamenensis</name>
    <dbReference type="NCBI Taxonomy" id="1524460"/>
    <lineage>
        <taxon>Bacteria</taxon>
        <taxon>Pseudomonadati</taxon>
        <taxon>Bacteroidota</taxon>
        <taxon>Saprospiria</taxon>
        <taxon>Saprospirales</taxon>
        <taxon>Haliscomenobacteraceae</taxon>
        <taxon>Phaeodactylibacter</taxon>
    </lineage>
</organism>
<evidence type="ECO:0000313" key="2">
    <source>
        <dbReference type="Proteomes" id="UP000029736"/>
    </source>
</evidence>
<name>A0A098S5U4_9BACT</name>
<dbReference type="AlphaFoldDB" id="A0A098S5U4"/>